<dbReference type="NCBIfam" id="TIGR04267">
    <property type="entry name" value="mod_HExxH"/>
    <property type="match status" value="1"/>
</dbReference>
<organism evidence="1 2">
    <name type="scientific">Streptomyces venetus</name>
    <dbReference type="NCBI Taxonomy" id="1701086"/>
    <lineage>
        <taxon>Bacteria</taxon>
        <taxon>Bacillati</taxon>
        <taxon>Actinomycetota</taxon>
        <taxon>Actinomycetes</taxon>
        <taxon>Kitasatosporales</taxon>
        <taxon>Streptomycetaceae</taxon>
        <taxon>Streptomyces</taxon>
    </lineage>
</organism>
<keyword evidence="2" id="KW-1185">Reference proteome</keyword>
<reference evidence="2" key="1">
    <citation type="journal article" date="2019" name="Int. J. Syst. Evol. Microbiol.">
        <title>The Global Catalogue of Microorganisms (GCM) 10K type strain sequencing project: providing services to taxonomists for standard genome sequencing and annotation.</title>
        <authorList>
            <consortium name="The Broad Institute Genomics Platform"/>
            <consortium name="The Broad Institute Genome Sequencing Center for Infectious Disease"/>
            <person name="Wu L."/>
            <person name="Ma J."/>
        </authorList>
    </citation>
    <scope>NUCLEOTIDE SEQUENCE [LARGE SCALE GENOMIC DNA]</scope>
    <source>
        <strain evidence="2">JCM 31290</strain>
    </source>
</reference>
<dbReference type="InterPro" id="IPR026337">
    <property type="entry name" value="AKG_HExxH"/>
</dbReference>
<dbReference type="EMBL" id="BAABET010000006">
    <property type="protein sequence ID" value="GAA4320111.1"/>
    <property type="molecule type" value="Genomic_DNA"/>
</dbReference>
<gene>
    <name evidence="1" type="ORF">GCM10023086_44310</name>
</gene>
<evidence type="ECO:0000313" key="1">
    <source>
        <dbReference type="EMBL" id="GAA4320111.1"/>
    </source>
</evidence>
<proteinExistence type="predicted"/>
<accession>A0ABP8G9I4</accession>
<name>A0ABP8G9I4_9ACTN</name>
<comment type="caution">
    <text evidence="1">The sequence shown here is derived from an EMBL/GenBank/DDBJ whole genome shotgun (WGS) entry which is preliminary data.</text>
</comment>
<dbReference type="Proteomes" id="UP001501115">
    <property type="component" value="Unassembled WGS sequence"/>
</dbReference>
<protein>
    <submittedName>
        <fullName evidence="1">HEXXH motif domain-containing protein</fullName>
    </submittedName>
</protein>
<sequence>MERLCEAERSKHLLLFHGVIDEAARRFPAVHAELELTGVWESLGRVQWKAPDVFGRISQMPQLGAWAVDCLRSVTQADQATPALREDLARAGTFAAAGCIWAGIDFDLPLVVPDARLVIPGFAAIPVPVQGDVRLRRRSARLEMVAGGALSVLSEPVPLRVCVRDRELSLSVDLDDTTPYLDRYRHRRMNRLSPLEIRRWSKRIEGAWRILTEHHPDTAEAMSVSVQTIVPLRPDLAGSTVAATSPAVFGAIATSLAADDLTLAETLVHEFQHLKLCGILDLFPLVVPGDGALFYAPWRDDPRPARGLLHGAYAYLGVTRFWQVQRWRMPQDQALRGHAEFFRRCGETREVVKGLLVSDRLTAEGRGFAETAEQQLRRWQRDRVPDTARRLASAASYEHRTTWEARHVSLDPEPVARLAAAWNAGRTPDPAECASVRRRVQPAHQRPAHARGSLLTMRYADPERFRELLEEEGPDGWGALRLSAADVALLRDDMPGAINAYRAEICRRPAEPEVWSGLAMALADSMTDPAAAFLRRRIPLVFAVHSAIHDITGSRIDPLELAGWLAGAEATESSS</sequence>
<evidence type="ECO:0000313" key="2">
    <source>
        <dbReference type="Proteomes" id="UP001501115"/>
    </source>
</evidence>